<comment type="function">
    <text evidence="6">Also exhibits azoreductase activity. Catalyzes the reductive cleavage of the azo bond in aromatic azo compounds to the corresponding amines.</text>
</comment>
<gene>
    <name evidence="6" type="primary">azoR</name>
    <name evidence="8" type="ORF">CLV42_104203</name>
</gene>
<protein>
    <recommendedName>
        <fullName evidence="6">FMN dependent NADH:quinone oxidoreductase</fullName>
        <ecNumber evidence="6">1.6.5.-</ecNumber>
    </recommendedName>
    <alternativeName>
        <fullName evidence="6">Azo-dye reductase</fullName>
    </alternativeName>
    <alternativeName>
        <fullName evidence="6">FMN-dependent NADH-azo compound oxidoreductase</fullName>
    </alternativeName>
    <alternativeName>
        <fullName evidence="6">FMN-dependent NADH-azoreductase</fullName>
        <ecNumber evidence="6">1.7.1.17</ecNumber>
    </alternativeName>
</protein>
<keyword evidence="4 6" id="KW-0520">NAD</keyword>
<keyword evidence="3 6" id="KW-0560">Oxidoreductase</keyword>
<dbReference type="PANTHER" id="PTHR43741">
    <property type="entry name" value="FMN-DEPENDENT NADH-AZOREDUCTASE 1"/>
    <property type="match status" value="1"/>
</dbReference>
<comment type="catalytic activity">
    <reaction evidence="5">
        <text>N,N-dimethyl-1,4-phenylenediamine + anthranilate + 2 NAD(+) = 2-(4-dimethylaminophenyl)diazenylbenzoate + 2 NADH + 2 H(+)</text>
        <dbReference type="Rhea" id="RHEA:55872"/>
        <dbReference type="ChEBI" id="CHEBI:15378"/>
        <dbReference type="ChEBI" id="CHEBI:15783"/>
        <dbReference type="ChEBI" id="CHEBI:16567"/>
        <dbReference type="ChEBI" id="CHEBI:57540"/>
        <dbReference type="ChEBI" id="CHEBI:57945"/>
        <dbReference type="ChEBI" id="CHEBI:71579"/>
        <dbReference type="EC" id="1.7.1.17"/>
    </reaction>
    <physiologicalReaction direction="right-to-left" evidence="5">
        <dbReference type="Rhea" id="RHEA:55874"/>
    </physiologicalReaction>
</comment>
<dbReference type="Gene3D" id="3.40.50.360">
    <property type="match status" value="1"/>
</dbReference>
<dbReference type="RefSeq" id="WP_106602129.1">
    <property type="nucleotide sequence ID" value="NZ_PYGK01000004.1"/>
</dbReference>
<evidence type="ECO:0000256" key="5">
    <source>
        <dbReference type="ARBA" id="ARBA00048542"/>
    </source>
</evidence>
<comment type="caution">
    <text evidence="8">The sequence shown here is derived from an EMBL/GenBank/DDBJ whole genome shotgun (WGS) entry which is preliminary data.</text>
</comment>
<dbReference type="GO" id="GO:0009055">
    <property type="term" value="F:electron transfer activity"/>
    <property type="evidence" value="ECO:0007669"/>
    <property type="project" value="UniProtKB-UniRule"/>
</dbReference>
<keyword evidence="9" id="KW-1185">Reference proteome</keyword>
<comment type="similarity">
    <text evidence="6">Belongs to the azoreductase type 1 family.</text>
</comment>
<sequence length="209" mass="23300">MSKILVINASARKDRSFSRNLTEIFVDKWKQKHPEDSVVHREVGQDNIPHVSEAWIAGAFTPPHLRTAENEAALSVSNTLVGELKEADIIVLGTPMYNWSIPSSLKAYIDQVLRVNETVLIEPGKTDPYTGLLKNKKAFLLLVRGSKGYEPGEYFEHMNFQTNYLKTVFRIMGVHDVEVVLLNGAAHGEDVASTALAAAREKIEELINS</sequence>
<feature type="binding site" evidence="6">
    <location>
        <begin position="16"/>
        <end position="18"/>
    </location>
    <ligand>
        <name>FMN</name>
        <dbReference type="ChEBI" id="CHEBI:58210"/>
    </ligand>
</feature>
<dbReference type="InterPro" id="IPR003680">
    <property type="entry name" value="Flavodoxin_fold"/>
</dbReference>
<dbReference type="Pfam" id="PF02525">
    <property type="entry name" value="Flavodoxin_2"/>
    <property type="match status" value="1"/>
</dbReference>
<comment type="catalytic activity">
    <reaction evidence="6">
        <text>2 a quinone + NADH + H(+) = 2 a 1,4-benzosemiquinone + NAD(+)</text>
        <dbReference type="Rhea" id="RHEA:65952"/>
        <dbReference type="ChEBI" id="CHEBI:15378"/>
        <dbReference type="ChEBI" id="CHEBI:57540"/>
        <dbReference type="ChEBI" id="CHEBI:57945"/>
        <dbReference type="ChEBI" id="CHEBI:132124"/>
        <dbReference type="ChEBI" id="CHEBI:134225"/>
    </reaction>
</comment>
<dbReference type="GO" id="GO:0016655">
    <property type="term" value="F:oxidoreductase activity, acting on NAD(P)H, quinone or similar compound as acceptor"/>
    <property type="evidence" value="ECO:0007669"/>
    <property type="project" value="InterPro"/>
</dbReference>
<evidence type="ECO:0000313" key="8">
    <source>
        <dbReference type="EMBL" id="PSL31905.1"/>
    </source>
</evidence>
<accession>A0A2P8GDD0</accession>
<proteinExistence type="inferred from homology"/>
<dbReference type="EC" id="1.7.1.17" evidence="6"/>
<feature type="binding site" evidence="6">
    <location>
        <position position="10"/>
    </location>
    <ligand>
        <name>FMN</name>
        <dbReference type="ChEBI" id="CHEBI:58210"/>
    </ligand>
</feature>
<dbReference type="HAMAP" id="MF_01216">
    <property type="entry name" value="Azoreductase_type1"/>
    <property type="match status" value="1"/>
</dbReference>
<dbReference type="InterPro" id="IPR029039">
    <property type="entry name" value="Flavoprotein-like_sf"/>
</dbReference>
<evidence type="ECO:0000256" key="4">
    <source>
        <dbReference type="ARBA" id="ARBA00023027"/>
    </source>
</evidence>
<dbReference type="GO" id="GO:0010181">
    <property type="term" value="F:FMN binding"/>
    <property type="evidence" value="ECO:0007669"/>
    <property type="project" value="UniProtKB-UniRule"/>
</dbReference>
<dbReference type="AlphaFoldDB" id="A0A2P8GDD0"/>
<evidence type="ECO:0000256" key="2">
    <source>
        <dbReference type="ARBA" id="ARBA00022643"/>
    </source>
</evidence>
<dbReference type="InterPro" id="IPR050104">
    <property type="entry name" value="FMN-dep_NADH:Q_OxRdtase_AzoR1"/>
</dbReference>
<dbReference type="InterPro" id="IPR023048">
    <property type="entry name" value="NADH:quinone_OxRdtase_FMN_depd"/>
</dbReference>
<evidence type="ECO:0000256" key="3">
    <source>
        <dbReference type="ARBA" id="ARBA00023002"/>
    </source>
</evidence>
<comment type="subunit">
    <text evidence="6">Homodimer.</text>
</comment>
<keyword evidence="1 6" id="KW-0285">Flavoprotein</keyword>
<feature type="domain" description="Flavodoxin-like fold" evidence="7">
    <location>
        <begin position="2"/>
        <end position="205"/>
    </location>
</feature>
<reference evidence="8 9" key="1">
    <citation type="submission" date="2018-03" db="EMBL/GenBank/DDBJ databases">
        <title>Genomic Encyclopedia of Archaeal and Bacterial Type Strains, Phase II (KMG-II): from individual species to whole genera.</title>
        <authorList>
            <person name="Goeker M."/>
        </authorList>
    </citation>
    <scope>NUCLEOTIDE SEQUENCE [LARGE SCALE GENOMIC DNA]</scope>
    <source>
        <strain evidence="8 9">DSM 18107</strain>
    </source>
</reference>
<dbReference type="SUPFAM" id="SSF52218">
    <property type="entry name" value="Flavoproteins"/>
    <property type="match status" value="1"/>
</dbReference>
<organism evidence="8 9">
    <name type="scientific">Chitinophaga ginsengisoli</name>
    <dbReference type="NCBI Taxonomy" id="363837"/>
    <lineage>
        <taxon>Bacteria</taxon>
        <taxon>Pseudomonadati</taxon>
        <taxon>Bacteroidota</taxon>
        <taxon>Chitinophagia</taxon>
        <taxon>Chitinophagales</taxon>
        <taxon>Chitinophagaceae</taxon>
        <taxon>Chitinophaga</taxon>
    </lineage>
</organism>
<dbReference type="PANTHER" id="PTHR43741:SF2">
    <property type="entry name" value="FMN-DEPENDENT NADH:QUINONE OXIDOREDUCTASE"/>
    <property type="match status" value="1"/>
</dbReference>
<dbReference type="EC" id="1.6.5.-" evidence="6"/>
<evidence type="ECO:0000256" key="1">
    <source>
        <dbReference type="ARBA" id="ARBA00022630"/>
    </source>
</evidence>
<evidence type="ECO:0000259" key="7">
    <source>
        <dbReference type="Pfam" id="PF02525"/>
    </source>
</evidence>
<keyword evidence="2 6" id="KW-0288">FMN</keyword>
<dbReference type="Proteomes" id="UP000240978">
    <property type="component" value="Unassembled WGS sequence"/>
</dbReference>
<evidence type="ECO:0000256" key="6">
    <source>
        <dbReference type="HAMAP-Rule" id="MF_01216"/>
    </source>
</evidence>
<comment type="caution">
    <text evidence="6">Lacks conserved residue(s) required for the propagation of feature annotation.</text>
</comment>
<evidence type="ECO:0000313" key="9">
    <source>
        <dbReference type="Proteomes" id="UP000240978"/>
    </source>
</evidence>
<name>A0A2P8GDD0_9BACT</name>
<dbReference type="EMBL" id="PYGK01000004">
    <property type="protein sequence ID" value="PSL31905.1"/>
    <property type="molecule type" value="Genomic_DNA"/>
</dbReference>
<dbReference type="OrthoDB" id="9805013at2"/>
<comment type="function">
    <text evidence="6">Quinone reductase that provides resistance to thiol-specific stress caused by electrophilic quinones.</text>
</comment>
<comment type="cofactor">
    <cofactor evidence="6">
        <name>FMN</name>
        <dbReference type="ChEBI" id="CHEBI:58210"/>
    </cofactor>
    <text evidence="6">Binds 1 FMN per subunit.</text>
</comment>
<dbReference type="GO" id="GO:0016652">
    <property type="term" value="F:oxidoreductase activity, acting on NAD(P)H as acceptor"/>
    <property type="evidence" value="ECO:0007669"/>
    <property type="project" value="UniProtKB-UniRule"/>
</dbReference>